<dbReference type="Gene3D" id="3.90.1720.10">
    <property type="entry name" value="endopeptidase domain like (from Nostoc punctiforme)"/>
    <property type="match status" value="1"/>
</dbReference>
<name>A0A0J6XEV3_9ACTN</name>
<gene>
    <name evidence="2" type="ORF">ACS04_28035</name>
</gene>
<feature type="signal peptide" evidence="1">
    <location>
        <begin position="1"/>
        <end position="33"/>
    </location>
</feature>
<evidence type="ECO:0000256" key="1">
    <source>
        <dbReference type="SAM" id="SignalP"/>
    </source>
</evidence>
<dbReference type="PATRIC" id="fig|66430.4.peg.1242"/>
<comment type="caution">
    <text evidence="2">The sequence shown here is derived from an EMBL/GenBank/DDBJ whole genome shotgun (WGS) entry which is preliminary data.</text>
</comment>
<dbReference type="RefSeq" id="WP_048479593.1">
    <property type="nucleotide sequence ID" value="NZ_JBIRUD010000001.1"/>
</dbReference>
<dbReference type="Proteomes" id="UP000035932">
    <property type="component" value="Unassembled WGS sequence"/>
</dbReference>
<dbReference type="AlphaFoldDB" id="A0A0J6XEV3"/>
<sequence length="436" mass="45903">MSSSSLMRRLAATLAVSATTLGMITLTSAPAQAAAICGGNVSVYGILPDGRLTYTAIAPNTGDRVKTLVGANLGFTPKAMATLNFNTVLVTSTAGELYRVDIQTNDSALALAGVTKIWDSGWTFDKLTYDGAGHLYGTVGGELHRYNVSQPKPAGPAHIAKHAVIDTGFVLKTLAAAGDDVLIASTADGRLLSYQINGVGDWESSELKSSGWSAVDSLVSPGGGLYYGRTNGGMYWYHDADPTDGKGDDIAYHPADPVDTSGWTQSLLSAFANDCTYQPPAPPTPTPSTRGGQIARSEIMSRAANWLSRDIAYNQGAYASDPDGDHTYRTDCSGFVSMAWHAGTSYTTQSLSGTAATISKSDLQPGDALNTLDGHVVLFEKWVDKAAGKFSYIHEANTNDDMMRGQDYLNGGSDGRIAGHAASGYVALRYDHVVNG</sequence>
<organism evidence="2 3">
    <name type="scientific">Streptomyces roseus</name>
    <dbReference type="NCBI Taxonomy" id="66430"/>
    <lineage>
        <taxon>Bacteria</taxon>
        <taxon>Bacillati</taxon>
        <taxon>Actinomycetota</taxon>
        <taxon>Actinomycetes</taxon>
        <taxon>Kitasatosporales</taxon>
        <taxon>Streptomycetaceae</taxon>
        <taxon>Streptomyces</taxon>
    </lineage>
</organism>
<dbReference type="STRING" id="66430.ACS04_28035"/>
<dbReference type="EMBL" id="LFML01000126">
    <property type="protein sequence ID" value="KMO94485.1"/>
    <property type="molecule type" value="Genomic_DNA"/>
</dbReference>
<evidence type="ECO:0008006" key="4">
    <source>
        <dbReference type="Google" id="ProtNLM"/>
    </source>
</evidence>
<keyword evidence="3" id="KW-1185">Reference proteome</keyword>
<dbReference type="OrthoDB" id="9815928at2"/>
<proteinExistence type="predicted"/>
<accession>A0A0J6XEV3</accession>
<evidence type="ECO:0000313" key="2">
    <source>
        <dbReference type="EMBL" id="KMO94485.1"/>
    </source>
</evidence>
<protein>
    <recommendedName>
        <fullName evidence="4">Tachylectin 2 domain-containing protein</fullName>
    </recommendedName>
</protein>
<reference evidence="2 3" key="1">
    <citation type="submission" date="2015-06" db="EMBL/GenBank/DDBJ databases">
        <title>Recapitulation of the evolution of biosynthetic gene clusters reveals hidden chemical diversity on bacterial genomes.</title>
        <authorList>
            <person name="Cruz-Morales P."/>
            <person name="Martinez-Guerrero C."/>
            <person name="Morales-Escalante M.A."/>
            <person name="Yanez-Guerra L.A."/>
            <person name="Kopp J.F."/>
            <person name="Feldmann J."/>
            <person name="Ramos-Aboites H.E."/>
            <person name="Barona-Gomez F."/>
        </authorList>
    </citation>
    <scope>NUCLEOTIDE SEQUENCE [LARGE SCALE GENOMIC DNA]</scope>
    <source>
        <strain evidence="2 3">ATCC 31245</strain>
    </source>
</reference>
<dbReference type="Gene3D" id="2.115.10.10">
    <property type="entry name" value="Tachylectin 2"/>
    <property type="match status" value="1"/>
</dbReference>
<keyword evidence="1" id="KW-0732">Signal</keyword>
<dbReference type="SUPFAM" id="SSF50934">
    <property type="entry name" value="Tachylectin-2"/>
    <property type="match status" value="1"/>
</dbReference>
<feature type="chain" id="PRO_5005284220" description="Tachylectin 2 domain-containing protein" evidence="1">
    <location>
        <begin position="34"/>
        <end position="436"/>
    </location>
</feature>
<dbReference type="InterPro" id="IPR036813">
    <property type="entry name" value="Tachylectin2_sf"/>
</dbReference>
<evidence type="ECO:0000313" key="3">
    <source>
        <dbReference type="Proteomes" id="UP000035932"/>
    </source>
</evidence>